<name>A0A1V0UXE8_9BACL</name>
<feature type="compositionally biased region" description="Basic and acidic residues" evidence="1">
    <location>
        <begin position="197"/>
        <end position="206"/>
    </location>
</feature>
<dbReference type="AlphaFoldDB" id="A0A1V0UXE8"/>
<dbReference type="Proteomes" id="UP000192727">
    <property type="component" value="Chromosome"/>
</dbReference>
<sequence length="449" mass="48437">MPQKSFASSSPYRTILLGLLVGILVISIILFPEEAFDASMKGLSVWWKFVFPALIPFIILSEILSGLGVVHALGILLEPLMRILFRLPGTGGWALAAGTVAGFPAGAAVTADLRRKRLISRKEGEKLLCLSHLGSPLLIITIIGAGFLHNARLGLILLAIHYLAALCTGILLPGVKKGRFARPGTRNLAPINKRGHEHPQGEKEQDPALENSLSVPLPISGFLFKRALLTMQQVHLRDGRTFGKLLGDSVTNAVQTVMIIGGYIMIFSVLLHVLNLTGVLSIFEYISALPAVKEWLDSDSIHSVITGLLEVHLGAFGFSGTASHLTVSQAAALAGLLGFGGFASHAQVKSLIYETDLRYLPFLVSRTVHALLSIVLTLVCWEPAGQLWNADQPSFLQENSPFAGASSAWLVQSIPLFETIMYEGILLTVLLALAIMISALLMKRKYSVS</sequence>
<evidence type="ECO:0000256" key="1">
    <source>
        <dbReference type="SAM" id="MobiDB-lite"/>
    </source>
</evidence>
<keyword evidence="2" id="KW-1133">Transmembrane helix</keyword>
<proteinExistence type="predicted"/>
<feature type="transmembrane region" description="Helical" evidence="2">
    <location>
        <begin position="360"/>
        <end position="379"/>
    </location>
</feature>
<protein>
    <submittedName>
        <fullName evidence="3">Uncharacterized protein</fullName>
    </submittedName>
</protein>
<keyword evidence="2" id="KW-0472">Membrane</keyword>
<keyword evidence="2" id="KW-0812">Transmembrane</keyword>
<dbReference type="InterPro" id="IPR011642">
    <property type="entry name" value="Gate_dom"/>
</dbReference>
<organism evidence="3 4">
    <name type="scientific">Paenibacillus larvae subsp. pulvifaciens</name>
    <dbReference type="NCBI Taxonomy" id="1477"/>
    <lineage>
        <taxon>Bacteria</taxon>
        <taxon>Bacillati</taxon>
        <taxon>Bacillota</taxon>
        <taxon>Bacilli</taxon>
        <taxon>Bacillales</taxon>
        <taxon>Paenibacillaceae</taxon>
        <taxon>Paenibacillus</taxon>
    </lineage>
</organism>
<feature type="transmembrane region" description="Helical" evidence="2">
    <location>
        <begin position="263"/>
        <end position="286"/>
    </location>
</feature>
<dbReference type="RefSeq" id="WP_023484339.1">
    <property type="nucleotide sequence ID" value="NZ_CP019794.1"/>
</dbReference>
<accession>A0A1V0UXE8</accession>
<feature type="transmembrane region" description="Helical" evidence="2">
    <location>
        <begin position="153"/>
        <end position="172"/>
    </location>
</feature>
<feature type="transmembrane region" description="Helical" evidence="2">
    <location>
        <begin position="12"/>
        <end position="31"/>
    </location>
</feature>
<evidence type="ECO:0000313" key="3">
    <source>
        <dbReference type="EMBL" id="ARF69875.1"/>
    </source>
</evidence>
<dbReference type="Pfam" id="PF07670">
    <property type="entry name" value="Gate"/>
    <property type="match status" value="1"/>
</dbReference>
<feature type="transmembrane region" description="Helical" evidence="2">
    <location>
        <begin position="327"/>
        <end position="348"/>
    </location>
</feature>
<evidence type="ECO:0000256" key="2">
    <source>
        <dbReference type="SAM" id="Phobius"/>
    </source>
</evidence>
<reference evidence="3 4" key="1">
    <citation type="submission" date="2017-03" db="EMBL/GenBank/DDBJ databases">
        <title>Paenibacillus larvae genome sequencing.</title>
        <authorList>
            <person name="Dingman D.W."/>
        </authorList>
    </citation>
    <scope>NUCLEOTIDE SEQUENCE [LARGE SCALE GENOMIC DNA]</scope>
    <source>
        <strain evidence="3 4">SAG 10367</strain>
    </source>
</reference>
<feature type="transmembrane region" description="Helical" evidence="2">
    <location>
        <begin position="51"/>
        <end position="77"/>
    </location>
</feature>
<dbReference type="GeneID" id="64219445"/>
<feature type="region of interest" description="Disordered" evidence="1">
    <location>
        <begin position="186"/>
        <end position="207"/>
    </location>
</feature>
<gene>
    <name evidence="3" type="ORF">B7C51_21590</name>
</gene>
<evidence type="ECO:0000313" key="4">
    <source>
        <dbReference type="Proteomes" id="UP000192727"/>
    </source>
</evidence>
<feature type="transmembrane region" description="Helical" evidence="2">
    <location>
        <begin position="127"/>
        <end position="147"/>
    </location>
</feature>
<dbReference type="EMBL" id="CP020557">
    <property type="protein sequence ID" value="ARF69875.1"/>
    <property type="molecule type" value="Genomic_DNA"/>
</dbReference>
<feature type="transmembrane region" description="Helical" evidence="2">
    <location>
        <begin position="420"/>
        <end position="442"/>
    </location>
</feature>